<dbReference type="Gene3D" id="3.40.50.2000">
    <property type="entry name" value="Glycogen Phosphorylase B"/>
    <property type="match status" value="2"/>
</dbReference>
<organism evidence="5 6">
    <name type="scientific">Symbiodinium pilosum</name>
    <name type="common">Dinoflagellate</name>
    <dbReference type="NCBI Taxonomy" id="2952"/>
    <lineage>
        <taxon>Eukaryota</taxon>
        <taxon>Sar</taxon>
        <taxon>Alveolata</taxon>
        <taxon>Dinophyceae</taxon>
        <taxon>Suessiales</taxon>
        <taxon>Symbiodiniaceae</taxon>
        <taxon>Symbiodinium</taxon>
    </lineage>
</organism>
<feature type="domain" description="Glycosyl transferase family 1" evidence="3">
    <location>
        <begin position="183"/>
        <end position="323"/>
    </location>
</feature>
<dbReference type="Pfam" id="PF13439">
    <property type="entry name" value="Glyco_transf_4"/>
    <property type="match status" value="1"/>
</dbReference>
<dbReference type="SUPFAM" id="SSF53756">
    <property type="entry name" value="UDP-Glycosyltransferase/glycogen phosphorylase"/>
    <property type="match status" value="1"/>
</dbReference>
<dbReference type="InterPro" id="IPR028098">
    <property type="entry name" value="Glyco_trans_4-like_N"/>
</dbReference>
<feature type="domain" description="Glycosyltransferase subfamily 4-like N-terminal" evidence="4">
    <location>
        <begin position="18"/>
        <end position="149"/>
    </location>
</feature>
<reference evidence="5" key="1">
    <citation type="submission" date="2021-02" db="EMBL/GenBank/DDBJ databases">
        <authorList>
            <person name="Dougan E. K."/>
            <person name="Rhodes N."/>
            <person name="Thang M."/>
            <person name="Chan C."/>
        </authorList>
    </citation>
    <scope>NUCLEOTIDE SEQUENCE</scope>
</reference>
<feature type="non-terminal residue" evidence="5">
    <location>
        <position position="386"/>
    </location>
</feature>
<accession>A0A812TNL0</accession>
<dbReference type="OrthoDB" id="443318at2759"/>
<keyword evidence="2" id="KW-0812">Transmembrane</keyword>
<evidence type="ECO:0000256" key="1">
    <source>
        <dbReference type="ARBA" id="ARBA00022676"/>
    </source>
</evidence>
<evidence type="ECO:0000256" key="2">
    <source>
        <dbReference type="SAM" id="Phobius"/>
    </source>
</evidence>
<protein>
    <submittedName>
        <fullName evidence="5">SQD2 protein</fullName>
    </submittedName>
</protein>
<sequence>KGSEAPKLEAMDGVEHVTLRTSTTPVYRKNMCMQLSFYNLRILISVIQRVQPDLVHATQEASMQVMAAACAFCQVPLIISLHTDVAQIAARDENFSSLRGFLGRLHTWMSVRMVYWGYRNWALSGATYFPVSKQSLVILRNAGVSEQRVAPVIWGPMVDREIFRIEQPEEQVKETRKRLTFGAEDAYLMVYVGRVTAEKDIQFLVDAHKRAPKHVYLALIGPGSMVPQLKELHGPENRLYCTGDMASREEVALSLRGADLHVSASTMETVGFTAMEALSCGTPMLAANAQGYAMYLSHAVNARLFTPGSTESFDQELAEIMATKREGTWSRESIRATMEMASIDACTDRAFQSYLTSPASDWRIFRLLVTMFYFVLNVFFVQTFFP</sequence>
<name>A0A812TNL0_SYMPI</name>
<evidence type="ECO:0000259" key="4">
    <source>
        <dbReference type="Pfam" id="PF13439"/>
    </source>
</evidence>
<keyword evidence="2" id="KW-1133">Transmembrane helix</keyword>
<evidence type="ECO:0000313" key="5">
    <source>
        <dbReference type="EMBL" id="CAE7531247.1"/>
    </source>
</evidence>
<dbReference type="InterPro" id="IPR001296">
    <property type="entry name" value="Glyco_trans_1"/>
</dbReference>
<dbReference type="Pfam" id="PF00534">
    <property type="entry name" value="Glycos_transf_1"/>
    <property type="match status" value="1"/>
</dbReference>
<dbReference type="PANTHER" id="PTHR45947:SF3">
    <property type="entry name" value="SULFOQUINOVOSYL TRANSFERASE SQD2"/>
    <property type="match status" value="1"/>
</dbReference>
<keyword evidence="2" id="KW-0472">Membrane</keyword>
<feature type="transmembrane region" description="Helical" evidence="2">
    <location>
        <begin position="364"/>
        <end position="385"/>
    </location>
</feature>
<dbReference type="AlphaFoldDB" id="A0A812TNL0"/>
<evidence type="ECO:0000259" key="3">
    <source>
        <dbReference type="Pfam" id="PF00534"/>
    </source>
</evidence>
<gene>
    <name evidence="5" type="primary">SQD2</name>
    <name evidence="5" type="ORF">SPIL2461_LOCUS13996</name>
</gene>
<proteinExistence type="predicted"/>
<evidence type="ECO:0000313" key="6">
    <source>
        <dbReference type="Proteomes" id="UP000649617"/>
    </source>
</evidence>
<dbReference type="PANTHER" id="PTHR45947">
    <property type="entry name" value="SULFOQUINOVOSYL TRANSFERASE SQD2"/>
    <property type="match status" value="1"/>
</dbReference>
<keyword evidence="6" id="KW-1185">Reference proteome</keyword>
<dbReference type="GO" id="GO:0016757">
    <property type="term" value="F:glycosyltransferase activity"/>
    <property type="evidence" value="ECO:0007669"/>
    <property type="project" value="UniProtKB-KW"/>
</dbReference>
<keyword evidence="1" id="KW-0808">Transferase</keyword>
<dbReference type="EMBL" id="CAJNIZ010031546">
    <property type="protein sequence ID" value="CAE7531247.1"/>
    <property type="molecule type" value="Genomic_DNA"/>
</dbReference>
<keyword evidence="1" id="KW-0328">Glycosyltransferase</keyword>
<dbReference type="InterPro" id="IPR050194">
    <property type="entry name" value="Glycosyltransferase_grp1"/>
</dbReference>
<dbReference type="Proteomes" id="UP000649617">
    <property type="component" value="Unassembled WGS sequence"/>
</dbReference>
<comment type="caution">
    <text evidence="5">The sequence shown here is derived from an EMBL/GenBank/DDBJ whole genome shotgun (WGS) entry which is preliminary data.</text>
</comment>